<sequence length="215" mass="23400">MALTTCSPQRSTACLASTSTHVRWQADSKHDLIRLLPVISKHNRLSASGAAVRVQSSGSKRKINFAILCSVQPGPSLPSNPSPAGSNWKIWIIGSIMTLLFSFSKGKWGPLLKLKEEFKARIDAIEDVVDIVEGVAEKVDKVAEGISDNLPAGKLRDIADFIENVAEKVDKGAEMVEDALEKVEEAGEHMETLLESKIQQEKPVVQVATEAKDQN</sequence>
<organism evidence="1 2">
    <name type="scientific">Bauhinia variegata</name>
    <name type="common">Purple orchid tree</name>
    <name type="synonym">Phanera variegata</name>
    <dbReference type="NCBI Taxonomy" id="167791"/>
    <lineage>
        <taxon>Eukaryota</taxon>
        <taxon>Viridiplantae</taxon>
        <taxon>Streptophyta</taxon>
        <taxon>Embryophyta</taxon>
        <taxon>Tracheophyta</taxon>
        <taxon>Spermatophyta</taxon>
        <taxon>Magnoliopsida</taxon>
        <taxon>eudicotyledons</taxon>
        <taxon>Gunneridae</taxon>
        <taxon>Pentapetalae</taxon>
        <taxon>rosids</taxon>
        <taxon>fabids</taxon>
        <taxon>Fabales</taxon>
        <taxon>Fabaceae</taxon>
        <taxon>Cercidoideae</taxon>
        <taxon>Cercideae</taxon>
        <taxon>Bauhiniinae</taxon>
        <taxon>Bauhinia</taxon>
    </lineage>
</organism>
<comment type="caution">
    <text evidence="1">The sequence shown here is derived from an EMBL/GenBank/DDBJ whole genome shotgun (WGS) entry which is preliminary data.</text>
</comment>
<dbReference type="Proteomes" id="UP000828941">
    <property type="component" value="Chromosome 6"/>
</dbReference>
<reference evidence="1 2" key="1">
    <citation type="journal article" date="2022" name="DNA Res.">
        <title>Chromosomal-level genome assembly of the orchid tree Bauhinia variegata (Leguminosae; Cercidoideae) supports the allotetraploid origin hypothesis of Bauhinia.</title>
        <authorList>
            <person name="Zhong Y."/>
            <person name="Chen Y."/>
            <person name="Zheng D."/>
            <person name="Pang J."/>
            <person name="Liu Y."/>
            <person name="Luo S."/>
            <person name="Meng S."/>
            <person name="Qian L."/>
            <person name="Wei D."/>
            <person name="Dai S."/>
            <person name="Zhou R."/>
        </authorList>
    </citation>
    <scope>NUCLEOTIDE SEQUENCE [LARGE SCALE GENOMIC DNA]</scope>
    <source>
        <strain evidence="1">BV-YZ2020</strain>
    </source>
</reference>
<evidence type="ECO:0000313" key="1">
    <source>
        <dbReference type="EMBL" id="KAI4337657.1"/>
    </source>
</evidence>
<dbReference type="EMBL" id="CM039431">
    <property type="protein sequence ID" value="KAI4337657.1"/>
    <property type="molecule type" value="Genomic_DNA"/>
</dbReference>
<name>A0ACB9NN32_BAUVA</name>
<gene>
    <name evidence="1" type="ORF">L6164_016043</name>
</gene>
<proteinExistence type="predicted"/>
<evidence type="ECO:0000313" key="2">
    <source>
        <dbReference type="Proteomes" id="UP000828941"/>
    </source>
</evidence>
<protein>
    <submittedName>
        <fullName evidence="1">Uncharacterized protein</fullName>
    </submittedName>
</protein>
<keyword evidence="2" id="KW-1185">Reference proteome</keyword>
<accession>A0ACB9NN32</accession>